<dbReference type="GO" id="GO:0009506">
    <property type="term" value="C:plasmodesma"/>
    <property type="evidence" value="ECO:0007669"/>
    <property type="project" value="TreeGrafter"/>
</dbReference>
<dbReference type="SUPFAM" id="SSF56112">
    <property type="entry name" value="Protein kinase-like (PK-like)"/>
    <property type="match status" value="1"/>
</dbReference>
<gene>
    <name evidence="3" type="ORF">CTI12_AA472630</name>
</gene>
<dbReference type="InterPro" id="IPR001245">
    <property type="entry name" value="Ser-Thr/Tyr_kinase_cat_dom"/>
</dbReference>
<dbReference type="InterPro" id="IPR011009">
    <property type="entry name" value="Kinase-like_dom_sf"/>
</dbReference>
<dbReference type="PANTHER" id="PTHR27003:SF448">
    <property type="entry name" value="PROTEIN KINASE DOMAIN-CONTAINING PROTEIN"/>
    <property type="match status" value="1"/>
</dbReference>
<evidence type="ECO:0000256" key="1">
    <source>
        <dbReference type="PROSITE-ProRule" id="PRU10141"/>
    </source>
</evidence>
<comment type="caution">
    <text evidence="3">The sequence shown here is derived from an EMBL/GenBank/DDBJ whole genome shotgun (WGS) entry which is preliminary data.</text>
</comment>
<dbReference type="Proteomes" id="UP000245207">
    <property type="component" value="Unassembled WGS sequence"/>
</dbReference>
<dbReference type="OrthoDB" id="668183at2759"/>
<dbReference type="InterPro" id="IPR000719">
    <property type="entry name" value="Prot_kinase_dom"/>
</dbReference>
<dbReference type="GO" id="GO:0005524">
    <property type="term" value="F:ATP binding"/>
    <property type="evidence" value="ECO:0007669"/>
    <property type="project" value="UniProtKB-UniRule"/>
</dbReference>
<reference evidence="3 4" key="1">
    <citation type="journal article" date="2018" name="Mol. Plant">
        <title>The genome of Artemisia annua provides insight into the evolution of Asteraceae family and artemisinin biosynthesis.</title>
        <authorList>
            <person name="Shen Q."/>
            <person name="Zhang L."/>
            <person name="Liao Z."/>
            <person name="Wang S."/>
            <person name="Yan T."/>
            <person name="Shi P."/>
            <person name="Liu M."/>
            <person name="Fu X."/>
            <person name="Pan Q."/>
            <person name="Wang Y."/>
            <person name="Lv Z."/>
            <person name="Lu X."/>
            <person name="Zhang F."/>
            <person name="Jiang W."/>
            <person name="Ma Y."/>
            <person name="Chen M."/>
            <person name="Hao X."/>
            <person name="Li L."/>
            <person name="Tang Y."/>
            <person name="Lv G."/>
            <person name="Zhou Y."/>
            <person name="Sun X."/>
            <person name="Brodelius P.E."/>
            <person name="Rose J.K.C."/>
            <person name="Tang K."/>
        </authorList>
    </citation>
    <scope>NUCLEOTIDE SEQUENCE [LARGE SCALE GENOMIC DNA]</scope>
    <source>
        <strain evidence="4">cv. Huhao1</strain>
        <tissue evidence="3">Leaf</tissue>
    </source>
</reference>
<keyword evidence="4" id="KW-1185">Reference proteome</keyword>
<dbReference type="Pfam" id="PF07714">
    <property type="entry name" value="PK_Tyr_Ser-Thr"/>
    <property type="match status" value="1"/>
</dbReference>
<dbReference type="Gene3D" id="3.30.200.20">
    <property type="entry name" value="Phosphorylase Kinase, domain 1"/>
    <property type="match status" value="1"/>
</dbReference>
<proteinExistence type="predicted"/>
<dbReference type="PROSITE" id="PS00107">
    <property type="entry name" value="PROTEIN_KINASE_ATP"/>
    <property type="match status" value="1"/>
</dbReference>
<dbReference type="GO" id="GO:0005886">
    <property type="term" value="C:plasma membrane"/>
    <property type="evidence" value="ECO:0007669"/>
    <property type="project" value="TreeGrafter"/>
</dbReference>
<name>A0A2U1LLW9_ARTAN</name>
<dbReference type="InterPro" id="IPR017441">
    <property type="entry name" value="Protein_kinase_ATP_BS"/>
</dbReference>
<protein>
    <submittedName>
        <fullName evidence="3">Late embryogenesis abundant protein, LEA-14</fullName>
    </submittedName>
</protein>
<accession>A0A2U1LLW9</accession>
<evidence type="ECO:0000313" key="4">
    <source>
        <dbReference type="Proteomes" id="UP000245207"/>
    </source>
</evidence>
<keyword evidence="1" id="KW-0067">ATP-binding</keyword>
<dbReference type="AlphaFoldDB" id="A0A2U1LLW9"/>
<keyword evidence="1" id="KW-0547">Nucleotide-binding</keyword>
<dbReference type="EMBL" id="PKPP01008701">
    <property type="protein sequence ID" value="PWA49992.1"/>
    <property type="molecule type" value="Genomic_DNA"/>
</dbReference>
<feature type="binding site" evidence="1">
    <location>
        <position position="54"/>
    </location>
    <ligand>
        <name>ATP</name>
        <dbReference type="ChEBI" id="CHEBI:30616"/>
    </ligand>
</feature>
<dbReference type="GO" id="GO:0004714">
    <property type="term" value="F:transmembrane receptor protein tyrosine kinase activity"/>
    <property type="evidence" value="ECO:0007669"/>
    <property type="project" value="InterPro"/>
</dbReference>
<dbReference type="PANTHER" id="PTHR27003">
    <property type="entry name" value="OS07G0166700 PROTEIN"/>
    <property type="match status" value="1"/>
</dbReference>
<sequence>MSLMDDFKHLKISLKCIQAATNNFRDKPIGSGGFGIVYKGELVLQKGPRMVAFKRLDRKFGQGDVEFWKEIILLSELKHKNLATLLHFCNEDEERILVYELDDIILPGLKEQINHESLSTFAAIANRCLNRDHKERPHIVEIVKELEAAILQQNSFQRKPGVAKMTVSYNAIYDRHVIDVGGFGKANSGEPLLPEGQNREELLLPEGQNRGELLLPEVRRIITAFLFNLTTTNDDTTRLTTNLNITLSTKNPNKKVVYYYDPFAITCLVSDDTVIANGTFNVPLETGPNNITIIRSALNSNAQLLEMSTVNLVRSDLKKKSGLKLKVLLDTEARVKVESFRSKKVGIRIQCEGVHSAIPKVVNGTATAVAATVTDAKCNVDLRIKIWKWSFTS</sequence>
<evidence type="ECO:0000259" key="2">
    <source>
        <dbReference type="PROSITE" id="PS50011"/>
    </source>
</evidence>
<dbReference type="InterPro" id="IPR045272">
    <property type="entry name" value="ANXUR1/2-like"/>
</dbReference>
<evidence type="ECO:0000313" key="3">
    <source>
        <dbReference type="EMBL" id="PWA49992.1"/>
    </source>
</evidence>
<feature type="domain" description="Protein kinase" evidence="2">
    <location>
        <begin position="23"/>
        <end position="358"/>
    </location>
</feature>
<organism evidence="3 4">
    <name type="scientific">Artemisia annua</name>
    <name type="common">Sweet wormwood</name>
    <dbReference type="NCBI Taxonomy" id="35608"/>
    <lineage>
        <taxon>Eukaryota</taxon>
        <taxon>Viridiplantae</taxon>
        <taxon>Streptophyta</taxon>
        <taxon>Embryophyta</taxon>
        <taxon>Tracheophyta</taxon>
        <taxon>Spermatophyta</taxon>
        <taxon>Magnoliopsida</taxon>
        <taxon>eudicotyledons</taxon>
        <taxon>Gunneridae</taxon>
        <taxon>Pentapetalae</taxon>
        <taxon>asterids</taxon>
        <taxon>campanulids</taxon>
        <taxon>Asterales</taxon>
        <taxon>Asteraceae</taxon>
        <taxon>Asteroideae</taxon>
        <taxon>Anthemideae</taxon>
        <taxon>Artemisiinae</taxon>
        <taxon>Artemisia</taxon>
    </lineage>
</organism>
<dbReference type="PROSITE" id="PS50011">
    <property type="entry name" value="PROTEIN_KINASE_DOM"/>
    <property type="match status" value="1"/>
</dbReference>